<sequence>MTHTGGSGARWEDVSALGLSFATSRILLSALELGVFTVLDTGPRTAEELRVKLGLHGRGLADFLTALTGLGLLERDGAAYRNAPVAARHLVRGESYAGAFLEGAGAALYPAWAGLTAALRTGAPQNAGDFEAMLADPARQAMYLGMMDALSGPLAPAIGAALDWGGRATVTDVGGARGNLVSLLLRDRPHLRGTVFDRPANGPACAEHTARLGTGGRVAFVGGDFFSDPLPPGDVLLIGHVLADFSPEQRVALVRAAYRAVRPGGALVVYDPMPDPERPDPLAVVGSLHMLVMSPAGSGYPPGECVRWLTEAGFRDVSVRPAELGNTLVVGHRPA</sequence>
<dbReference type="PROSITE" id="PS51683">
    <property type="entry name" value="SAM_OMT_II"/>
    <property type="match status" value="1"/>
</dbReference>
<dbReference type="InterPro" id="IPR036388">
    <property type="entry name" value="WH-like_DNA-bd_sf"/>
</dbReference>
<dbReference type="SUPFAM" id="SSF53335">
    <property type="entry name" value="S-adenosyl-L-methionine-dependent methyltransferases"/>
    <property type="match status" value="1"/>
</dbReference>
<dbReference type="PANTHER" id="PTHR43712">
    <property type="entry name" value="PUTATIVE (AFU_ORTHOLOGUE AFUA_4G14580)-RELATED"/>
    <property type="match status" value="1"/>
</dbReference>
<evidence type="ECO:0000313" key="7">
    <source>
        <dbReference type="Proteomes" id="UP000638313"/>
    </source>
</evidence>
<dbReference type="GO" id="GO:0008171">
    <property type="term" value="F:O-methyltransferase activity"/>
    <property type="evidence" value="ECO:0007669"/>
    <property type="project" value="InterPro"/>
</dbReference>
<dbReference type="Gene3D" id="1.10.10.10">
    <property type="entry name" value="Winged helix-like DNA-binding domain superfamily/Winged helix DNA-binding domain"/>
    <property type="match status" value="1"/>
</dbReference>
<evidence type="ECO:0000259" key="4">
    <source>
        <dbReference type="Pfam" id="PF00891"/>
    </source>
</evidence>
<dbReference type="PANTHER" id="PTHR43712:SF2">
    <property type="entry name" value="O-METHYLTRANSFERASE CICE"/>
    <property type="match status" value="1"/>
</dbReference>
<keyword evidence="3" id="KW-0949">S-adenosyl-L-methionine</keyword>
<feature type="domain" description="O-methyltransferase C-terminal" evidence="4">
    <location>
        <begin position="114"/>
        <end position="315"/>
    </location>
</feature>
<comment type="caution">
    <text evidence="6">The sequence shown here is derived from an EMBL/GenBank/DDBJ whole genome shotgun (WGS) entry which is preliminary data.</text>
</comment>
<dbReference type="InterPro" id="IPR029063">
    <property type="entry name" value="SAM-dependent_MTases_sf"/>
</dbReference>
<dbReference type="Pfam" id="PF00891">
    <property type="entry name" value="Methyltransf_2"/>
    <property type="match status" value="1"/>
</dbReference>
<dbReference type="GO" id="GO:0032259">
    <property type="term" value="P:methylation"/>
    <property type="evidence" value="ECO:0007669"/>
    <property type="project" value="UniProtKB-KW"/>
</dbReference>
<evidence type="ECO:0000256" key="2">
    <source>
        <dbReference type="ARBA" id="ARBA00022679"/>
    </source>
</evidence>
<dbReference type="Proteomes" id="UP000638313">
    <property type="component" value="Unassembled WGS sequence"/>
</dbReference>
<keyword evidence="1" id="KW-0489">Methyltransferase</keyword>
<dbReference type="PIRSF" id="PIRSF005739">
    <property type="entry name" value="O-mtase"/>
    <property type="match status" value="1"/>
</dbReference>
<dbReference type="RefSeq" id="WP_190132299.1">
    <property type="nucleotide sequence ID" value="NZ_BNBD01000014.1"/>
</dbReference>
<protein>
    <submittedName>
        <fullName evidence="6">O-methyltransferase</fullName>
    </submittedName>
</protein>
<evidence type="ECO:0000313" key="6">
    <source>
        <dbReference type="EMBL" id="GHF65469.1"/>
    </source>
</evidence>
<dbReference type="CDD" id="cd02440">
    <property type="entry name" value="AdoMet_MTases"/>
    <property type="match status" value="1"/>
</dbReference>
<evidence type="ECO:0000256" key="1">
    <source>
        <dbReference type="ARBA" id="ARBA00022603"/>
    </source>
</evidence>
<proteinExistence type="predicted"/>
<name>A0A919B7Y7_9ACTN</name>
<evidence type="ECO:0000256" key="3">
    <source>
        <dbReference type="ARBA" id="ARBA00022691"/>
    </source>
</evidence>
<dbReference type="InterPro" id="IPR016461">
    <property type="entry name" value="COMT-like"/>
</dbReference>
<dbReference type="EMBL" id="BNBD01000014">
    <property type="protein sequence ID" value="GHF65469.1"/>
    <property type="molecule type" value="Genomic_DNA"/>
</dbReference>
<dbReference type="Pfam" id="PF08100">
    <property type="entry name" value="Dimerisation"/>
    <property type="match status" value="1"/>
</dbReference>
<accession>A0A919B7Y7</accession>
<dbReference type="SUPFAM" id="SSF46785">
    <property type="entry name" value="Winged helix' DNA-binding domain"/>
    <property type="match status" value="1"/>
</dbReference>
<keyword evidence="7" id="KW-1185">Reference proteome</keyword>
<reference evidence="6" key="1">
    <citation type="journal article" date="2014" name="Int. J. Syst. Evol. Microbiol.">
        <title>Complete genome sequence of Corynebacterium casei LMG S-19264T (=DSM 44701T), isolated from a smear-ripened cheese.</title>
        <authorList>
            <consortium name="US DOE Joint Genome Institute (JGI-PGF)"/>
            <person name="Walter F."/>
            <person name="Albersmeier A."/>
            <person name="Kalinowski J."/>
            <person name="Ruckert C."/>
        </authorList>
    </citation>
    <scope>NUCLEOTIDE SEQUENCE</scope>
    <source>
        <strain evidence="6">JCM 4059</strain>
    </source>
</reference>
<feature type="domain" description="O-methyltransferase dimerisation" evidence="5">
    <location>
        <begin position="20"/>
        <end position="91"/>
    </location>
</feature>
<dbReference type="InterPro" id="IPR001077">
    <property type="entry name" value="COMT_C"/>
</dbReference>
<keyword evidence="2" id="KW-0808">Transferase</keyword>
<dbReference type="InterPro" id="IPR036390">
    <property type="entry name" value="WH_DNA-bd_sf"/>
</dbReference>
<gene>
    <name evidence="6" type="ORF">GCM10010218_53690</name>
</gene>
<reference evidence="6" key="2">
    <citation type="submission" date="2020-09" db="EMBL/GenBank/DDBJ databases">
        <authorList>
            <person name="Sun Q."/>
            <person name="Ohkuma M."/>
        </authorList>
    </citation>
    <scope>NUCLEOTIDE SEQUENCE</scope>
    <source>
        <strain evidence="6">JCM 4059</strain>
    </source>
</reference>
<dbReference type="GO" id="GO:0046983">
    <property type="term" value="F:protein dimerization activity"/>
    <property type="evidence" value="ECO:0007669"/>
    <property type="project" value="InterPro"/>
</dbReference>
<organism evidence="6 7">
    <name type="scientific">Streptomyces mashuensis</name>
    <dbReference type="NCBI Taxonomy" id="33904"/>
    <lineage>
        <taxon>Bacteria</taxon>
        <taxon>Bacillati</taxon>
        <taxon>Actinomycetota</taxon>
        <taxon>Actinomycetes</taxon>
        <taxon>Kitasatosporales</taxon>
        <taxon>Streptomycetaceae</taxon>
        <taxon>Streptomyces</taxon>
    </lineage>
</organism>
<dbReference type="Gene3D" id="3.40.50.150">
    <property type="entry name" value="Vaccinia Virus protein VP39"/>
    <property type="match status" value="1"/>
</dbReference>
<evidence type="ECO:0000259" key="5">
    <source>
        <dbReference type="Pfam" id="PF08100"/>
    </source>
</evidence>
<dbReference type="AlphaFoldDB" id="A0A919B7Y7"/>
<dbReference type="InterPro" id="IPR012967">
    <property type="entry name" value="COMT_dimerisation"/>
</dbReference>